<comment type="caution">
    <text evidence="2">The sequence shown here is derived from an EMBL/GenBank/DDBJ whole genome shotgun (WGS) entry which is preliminary data.</text>
</comment>
<reference evidence="2 3" key="1">
    <citation type="submission" date="2015-02" db="EMBL/GenBank/DDBJ databases">
        <title>Draft Genome Sequences of Two Closely-Related Aflatoxigenic Aspergillus Species Obtained from the Cote d'Ivoire.</title>
        <authorList>
            <person name="Moore G.G."/>
            <person name="Beltz S.B."/>
            <person name="Mack B.M."/>
        </authorList>
    </citation>
    <scope>NUCLEOTIDE SEQUENCE [LARGE SCALE GENOMIC DNA]</scope>
    <source>
        <strain evidence="2 3">SRRC1468</strain>
    </source>
</reference>
<evidence type="ECO:0000313" key="3">
    <source>
        <dbReference type="Proteomes" id="UP000034291"/>
    </source>
</evidence>
<feature type="compositionally biased region" description="Pro residues" evidence="1">
    <location>
        <begin position="17"/>
        <end position="44"/>
    </location>
</feature>
<dbReference type="EMBL" id="JZBS01000213">
    <property type="protein sequence ID" value="KKK26854.1"/>
    <property type="molecule type" value="Genomic_DNA"/>
</dbReference>
<dbReference type="AlphaFoldDB" id="A0A0F8V4Z3"/>
<feature type="region of interest" description="Disordered" evidence="1">
    <location>
        <begin position="182"/>
        <end position="208"/>
    </location>
</feature>
<protein>
    <submittedName>
        <fullName evidence="2">Uncharacterized protein</fullName>
    </submittedName>
</protein>
<dbReference type="OrthoDB" id="4156665at2759"/>
<evidence type="ECO:0000256" key="1">
    <source>
        <dbReference type="SAM" id="MobiDB-lite"/>
    </source>
</evidence>
<gene>
    <name evidence="2" type="ORF">ARAM_003450</name>
</gene>
<feature type="region of interest" description="Disordered" evidence="1">
    <location>
        <begin position="1"/>
        <end position="80"/>
    </location>
</feature>
<accession>A0A0F8V4Z3</accession>
<dbReference type="Proteomes" id="UP000034291">
    <property type="component" value="Unassembled WGS sequence"/>
</dbReference>
<organism evidence="2 3">
    <name type="scientific">Aspergillus rambellii</name>
    <dbReference type="NCBI Taxonomy" id="308745"/>
    <lineage>
        <taxon>Eukaryota</taxon>
        <taxon>Fungi</taxon>
        <taxon>Dikarya</taxon>
        <taxon>Ascomycota</taxon>
        <taxon>Pezizomycotina</taxon>
        <taxon>Eurotiomycetes</taxon>
        <taxon>Eurotiomycetidae</taxon>
        <taxon>Eurotiales</taxon>
        <taxon>Aspergillaceae</taxon>
        <taxon>Aspergillus</taxon>
        <taxon>Aspergillus subgen. Nidulantes</taxon>
    </lineage>
</organism>
<keyword evidence="3" id="KW-1185">Reference proteome</keyword>
<feature type="compositionally biased region" description="Polar residues" evidence="1">
    <location>
        <begin position="59"/>
        <end position="70"/>
    </location>
</feature>
<proteinExistence type="predicted"/>
<sequence>MHNNNNNHYRRPSECTSPPPPSGSPSPSPSPSPTPTSTHPPLPPHRPRSSAQVPPETPQPRTQNTQSTHNPGPAHPRKPHPWFRLTIHYFATHLAPLVSCSTGQPHPDFPATMLSYHLLTSSQLDDLARHFHQVWPPSRETWEYPVAVLPWLGTPEESTVDIATKRRRFGRFIGLRGCGSPAPEGDADCGAGGESESEEEEGLTTRGRLEQAWEECFRRVREEDDRHAGRKLGWDSDSFS</sequence>
<evidence type="ECO:0000313" key="2">
    <source>
        <dbReference type="EMBL" id="KKK26854.1"/>
    </source>
</evidence>
<name>A0A0F8V4Z3_9EURO</name>